<sequence length="98" mass="11337">MVVTSCLSNLQMLVFVVCDYLPLFRLCSINSTLGKSIVLSSWAQTDDHDCDLDLEEILNLDEDNERRKYIMQCLQDAKQSPEEIHNFAEELLRRAKTL</sequence>
<dbReference type="GeneID" id="106051671"/>
<reference evidence="3" key="1">
    <citation type="submission" date="2025-08" db="UniProtKB">
        <authorList>
            <consortium name="RefSeq"/>
        </authorList>
    </citation>
    <scope>IDENTIFICATION</scope>
</reference>
<protein>
    <submittedName>
        <fullName evidence="3">Uncharacterized protein LOC106051671 isoform X2</fullName>
    </submittedName>
</protein>
<dbReference type="Proteomes" id="UP001165740">
    <property type="component" value="Chromosome 3"/>
</dbReference>
<dbReference type="Gene3D" id="1.10.150.220">
    <property type="entry name" value="CPI-17"/>
    <property type="match status" value="1"/>
</dbReference>
<evidence type="ECO:0000313" key="3">
    <source>
        <dbReference type="RefSeq" id="XP_055879601.1"/>
    </source>
</evidence>
<dbReference type="SUPFAM" id="SSF81790">
    <property type="entry name" value="Myosin phosphatase inhibitor 17kDa protein, CPI-17"/>
    <property type="match status" value="1"/>
</dbReference>
<accession>A0A9W2ZXC1</accession>
<proteinExistence type="predicted"/>
<dbReference type="GO" id="GO:0005737">
    <property type="term" value="C:cytoplasm"/>
    <property type="evidence" value="ECO:0007669"/>
    <property type="project" value="InterPro"/>
</dbReference>
<organism evidence="2 3">
    <name type="scientific">Biomphalaria glabrata</name>
    <name type="common">Bloodfluke planorb</name>
    <name type="synonym">Freshwater snail</name>
    <dbReference type="NCBI Taxonomy" id="6526"/>
    <lineage>
        <taxon>Eukaryota</taxon>
        <taxon>Metazoa</taxon>
        <taxon>Spiralia</taxon>
        <taxon>Lophotrochozoa</taxon>
        <taxon>Mollusca</taxon>
        <taxon>Gastropoda</taxon>
        <taxon>Heterobranchia</taxon>
        <taxon>Euthyneura</taxon>
        <taxon>Panpulmonata</taxon>
        <taxon>Hygrophila</taxon>
        <taxon>Lymnaeoidea</taxon>
        <taxon>Planorbidae</taxon>
        <taxon>Biomphalaria</taxon>
    </lineage>
</organism>
<evidence type="ECO:0000313" key="2">
    <source>
        <dbReference type="Proteomes" id="UP001165740"/>
    </source>
</evidence>
<gene>
    <name evidence="3" type="primary">LOC106051671</name>
</gene>
<feature type="signal peptide" evidence="1">
    <location>
        <begin position="1"/>
        <end position="18"/>
    </location>
</feature>
<feature type="chain" id="PRO_5040718278" evidence="1">
    <location>
        <begin position="19"/>
        <end position="98"/>
    </location>
</feature>
<dbReference type="AlphaFoldDB" id="A0A9W2ZXC1"/>
<dbReference type="RefSeq" id="XP_055879601.1">
    <property type="nucleotide sequence ID" value="XM_056023626.1"/>
</dbReference>
<dbReference type="InterPro" id="IPR036658">
    <property type="entry name" value="CPI-17_sf"/>
</dbReference>
<keyword evidence="1" id="KW-0732">Signal</keyword>
<evidence type="ECO:0000256" key="1">
    <source>
        <dbReference type="SAM" id="SignalP"/>
    </source>
</evidence>
<name>A0A9W2ZXC1_BIOGL</name>
<keyword evidence="2" id="KW-1185">Reference proteome</keyword>